<organism evidence="2">
    <name type="scientific">bioreactor metagenome</name>
    <dbReference type="NCBI Taxonomy" id="1076179"/>
    <lineage>
        <taxon>unclassified sequences</taxon>
        <taxon>metagenomes</taxon>
        <taxon>ecological metagenomes</taxon>
    </lineage>
</organism>
<evidence type="ECO:0000313" key="2">
    <source>
        <dbReference type="EMBL" id="MPN14374.1"/>
    </source>
</evidence>
<reference evidence="2" key="1">
    <citation type="submission" date="2019-08" db="EMBL/GenBank/DDBJ databases">
        <authorList>
            <person name="Kucharzyk K."/>
            <person name="Murdoch R.W."/>
            <person name="Higgins S."/>
            <person name="Loffler F."/>
        </authorList>
    </citation>
    <scope>NUCLEOTIDE SEQUENCE</scope>
</reference>
<sequence>MAEGLDFAHQAETGRVDVAQQLVGQGDILLEHSLDVLDLAVVAYQVQQPDYLRMAGRQLFGWGVAVQEEPARCTIVARTNGLAERRHVGQTPGQAQPRGTGGGGVLACVDEDEAPVHPRGQRSPPYEPRQAHADAGLLQLRQQRDCLRVGQRLRRDFQHGVARHRPIHDVRRGHQATEADKDRIMAWPVFLQAV</sequence>
<proteinExistence type="predicted"/>
<dbReference type="EMBL" id="VSSQ01060993">
    <property type="protein sequence ID" value="MPN14374.1"/>
    <property type="molecule type" value="Genomic_DNA"/>
</dbReference>
<feature type="region of interest" description="Disordered" evidence="1">
    <location>
        <begin position="86"/>
        <end position="105"/>
    </location>
</feature>
<comment type="caution">
    <text evidence="2">The sequence shown here is derived from an EMBL/GenBank/DDBJ whole genome shotgun (WGS) entry which is preliminary data.</text>
</comment>
<dbReference type="AlphaFoldDB" id="A0A645FQ54"/>
<evidence type="ECO:0000256" key="1">
    <source>
        <dbReference type="SAM" id="MobiDB-lite"/>
    </source>
</evidence>
<protein>
    <submittedName>
        <fullName evidence="2">Uncharacterized protein</fullName>
    </submittedName>
</protein>
<feature type="compositionally biased region" description="Low complexity" evidence="1">
    <location>
        <begin position="89"/>
        <end position="98"/>
    </location>
</feature>
<gene>
    <name evidence="2" type="ORF">SDC9_161701</name>
</gene>
<name>A0A645FQ54_9ZZZZ</name>
<accession>A0A645FQ54</accession>